<dbReference type="InterPro" id="IPR039420">
    <property type="entry name" value="WalR-like"/>
</dbReference>
<proteinExistence type="predicted"/>
<dbReference type="InterPro" id="IPR011006">
    <property type="entry name" value="CheY-like_superfamily"/>
</dbReference>
<protein>
    <recommendedName>
        <fullName evidence="6">Response regulatory domain-containing protein</fullName>
    </recommendedName>
</protein>
<accession>A0A8J4H6P3</accession>
<evidence type="ECO:0000256" key="3">
    <source>
        <dbReference type="ARBA" id="ARBA00023125"/>
    </source>
</evidence>
<dbReference type="CDD" id="cd17535">
    <property type="entry name" value="REC_NarL-like"/>
    <property type="match status" value="1"/>
</dbReference>
<evidence type="ECO:0000256" key="2">
    <source>
        <dbReference type="ARBA" id="ARBA00023015"/>
    </source>
</evidence>
<dbReference type="GO" id="GO:0010468">
    <property type="term" value="P:regulation of gene expression"/>
    <property type="evidence" value="ECO:0007669"/>
    <property type="project" value="UniProtKB-ARBA"/>
</dbReference>
<dbReference type="Pfam" id="PF00072">
    <property type="entry name" value="Response_reg"/>
    <property type="match status" value="1"/>
</dbReference>
<comment type="caution">
    <text evidence="5">Lacks conserved residue(s) required for the propagation of feature annotation.</text>
</comment>
<feature type="domain" description="Response regulatory" evidence="6">
    <location>
        <begin position="12"/>
        <end position="126"/>
    </location>
</feature>
<keyword evidence="2" id="KW-0805">Transcription regulation</keyword>
<dbReference type="PANTHER" id="PTHR43214">
    <property type="entry name" value="TWO-COMPONENT RESPONSE REGULATOR"/>
    <property type="match status" value="1"/>
</dbReference>
<evidence type="ECO:0000259" key="6">
    <source>
        <dbReference type="PROSITE" id="PS50110"/>
    </source>
</evidence>
<keyword evidence="3" id="KW-0238">DNA-binding</keyword>
<sequence length="138" mass="14772">MVKGGGSHSVLKLMLLDDQPADREAVEQIVRSIPDVEWLGACVNSGEALDAAVKRKPDVVIAAVELAEMNGLAFTSKLQEMLPAVRVIVSASSGDYARQAYDAGARGYLIKPIDQNSLIKVLGKVSMLKGSSNLYELE</sequence>
<dbReference type="GO" id="GO:0000160">
    <property type="term" value="P:phosphorelay signal transduction system"/>
    <property type="evidence" value="ECO:0007669"/>
    <property type="project" value="InterPro"/>
</dbReference>
<evidence type="ECO:0000313" key="8">
    <source>
        <dbReference type="Proteomes" id="UP000677918"/>
    </source>
</evidence>
<dbReference type="EMBL" id="BOVK01000053">
    <property type="protein sequence ID" value="GIQ70651.1"/>
    <property type="molecule type" value="Genomic_DNA"/>
</dbReference>
<name>A0A8J4H6P3_9BACL</name>
<gene>
    <name evidence="7" type="ORF">XYCOK13_34750</name>
</gene>
<dbReference type="Proteomes" id="UP000677918">
    <property type="component" value="Unassembled WGS sequence"/>
</dbReference>
<dbReference type="PROSITE" id="PS50110">
    <property type="entry name" value="RESPONSE_REGULATORY"/>
    <property type="match status" value="1"/>
</dbReference>
<evidence type="ECO:0000313" key="7">
    <source>
        <dbReference type="EMBL" id="GIQ70651.1"/>
    </source>
</evidence>
<keyword evidence="4" id="KW-0804">Transcription</keyword>
<dbReference type="SUPFAM" id="SSF52172">
    <property type="entry name" value="CheY-like"/>
    <property type="match status" value="1"/>
</dbReference>
<organism evidence="7 8">
    <name type="scientific">Xylanibacillus composti</name>
    <dbReference type="NCBI Taxonomy" id="1572762"/>
    <lineage>
        <taxon>Bacteria</taxon>
        <taxon>Bacillati</taxon>
        <taxon>Bacillota</taxon>
        <taxon>Bacilli</taxon>
        <taxon>Bacillales</taxon>
        <taxon>Paenibacillaceae</taxon>
        <taxon>Xylanibacillus</taxon>
    </lineage>
</organism>
<dbReference type="AlphaFoldDB" id="A0A8J4H6P3"/>
<comment type="caution">
    <text evidence="7">The sequence shown here is derived from an EMBL/GenBank/DDBJ whole genome shotgun (WGS) entry which is preliminary data.</text>
</comment>
<evidence type="ECO:0000256" key="4">
    <source>
        <dbReference type="ARBA" id="ARBA00023163"/>
    </source>
</evidence>
<evidence type="ECO:0000256" key="5">
    <source>
        <dbReference type="PROSITE-ProRule" id="PRU00169"/>
    </source>
</evidence>
<dbReference type="InterPro" id="IPR058245">
    <property type="entry name" value="NreC/VraR/RcsB-like_REC"/>
</dbReference>
<keyword evidence="1" id="KW-0597">Phosphoprotein</keyword>
<evidence type="ECO:0000256" key="1">
    <source>
        <dbReference type="ARBA" id="ARBA00022553"/>
    </source>
</evidence>
<dbReference type="GO" id="GO:0003677">
    <property type="term" value="F:DNA binding"/>
    <property type="evidence" value="ECO:0007669"/>
    <property type="project" value="UniProtKB-KW"/>
</dbReference>
<dbReference type="Gene3D" id="3.40.50.2300">
    <property type="match status" value="1"/>
</dbReference>
<reference evidence="7" key="1">
    <citation type="submission" date="2021-04" db="EMBL/GenBank/DDBJ databases">
        <title>Draft genome sequence of Xylanibacillus composti strain K13.</title>
        <authorList>
            <person name="Uke A."/>
            <person name="Chhe C."/>
            <person name="Baramee S."/>
            <person name="Kosugi A."/>
        </authorList>
    </citation>
    <scope>NUCLEOTIDE SEQUENCE</scope>
    <source>
        <strain evidence="7">K13</strain>
    </source>
</reference>
<dbReference type="InterPro" id="IPR001789">
    <property type="entry name" value="Sig_transdc_resp-reg_receiver"/>
</dbReference>
<dbReference type="SMART" id="SM00448">
    <property type="entry name" value="REC"/>
    <property type="match status" value="1"/>
</dbReference>
<keyword evidence="8" id="KW-1185">Reference proteome</keyword>